<keyword evidence="2" id="KW-0560">Oxidoreductase</keyword>
<accession>A0A7L5C237</accession>
<dbReference type="InterPro" id="IPR008274">
    <property type="entry name" value="AldOxase/xan_DH_MoCoBD1"/>
</dbReference>
<dbReference type="KEGG" id="hdh:G5B40_16450"/>
<keyword evidence="5" id="KW-1185">Reference proteome</keyword>
<dbReference type="SUPFAM" id="SSF56003">
    <property type="entry name" value="Molybdenum cofactor-binding domain"/>
    <property type="match status" value="1"/>
</dbReference>
<dbReference type="PANTHER" id="PTHR11908:SF132">
    <property type="entry name" value="ALDEHYDE OXIDASE 1-RELATED"/>
    <property type="match status" value="1"/>
</dbReference>
<sequence length="761" mass="80936">MKFGVGQHVTRKEDRRFLTGSGRYIDDHAPEGQLFAFVLRSAIAHGRVRLGGLDAARAAPGVAVVYGHDDVCERLEPLTAHTPVRQVDGAPPAPVLQPHLSDGTVRHVGQPLAFVVAETLEQARDAAELIEVDYEEAPSVVDAVAALAPGAPELHASAPGNLAYEWEIGDREAAETAFGRAAHVVRARVVNQRLIVTAMETRGILIAFDPDSARWEGWVGSQGAHSMRGGIARALKVEPERLRIHAPDIGGGFGMKIMQHPEYALAALATKDAGQPVKWIADRSESFLSDAQARDLQSEIEGAFDEEGRILALRSDCVSNLGAYYSTASTAIHTIFSAGLIGGMYRVPAAYVRVRGALTNTTPTDAYRGAGRPEVIYATERLIDAAARAMGRDPVALRRLNLLTPKELPYRTLGDLTFDSLDPARLIDAAIEAADYDGFPARAEASAARGRLRGRSAIYYMERTGGGPEENAEISISAEGDAVIRIGTQSTGQGHETTWAQVLTDNLGLDWDRIALADGDSDALPLGGGTGGSRSTIMASRVIRLAADEIIRKCRPAAAEDLEVAPEDVEFDATAGEFAVAGTDRRVALPAVVKKLGRVIGFGKVSDSESSFPNGCHIAEVEIDRETGRVTLERYTLADDFGVILNPLLAGGQAQGGVAQGIGQALLEQAVYDPESGQPLAASFMDYAVPRADDLPPLEPRFVEVPCKTNPYGVKGGGESGSVAGIPATVLAIHDALARAGGELVEAPFTPERVWRALNAR</sequence>
<dbReference type="EMBL" id="CP049056">
    <property type="protein sequence ID" value="QIE56887.1"/>
    <property type="molecule type" value="Genomic_DNA"/>
</dbReference>
<dbReference type="RefSeq" id="WP_165100800.1">
    <property type="nucleotide sequence ID" value="NZ_CP049056.1"/>
</dbReference>
<dbReference type="Pfam" id="PF01315">
    <property type="entry name" value="Ald_Xan_dh_C"/>
    <property type="match status" value="1"/>
</dbReference>
<dbReference type="GO" id="GO:0016491">
    <property type="term" value="F:oxidoreductase activity"/>
    <property type="evidence" value="ECO:0007669"/>
    <property type="project" value="UniProtKB-KW"/>
</dbReference>
<protein>
    <submittedName>
        <fullName evidence="4">Xanthine dehydrogenase family protein molybdopterin-binding subunit</fullName>
    </submittedName>
</protein>
<evidence type="ECO:0000313" key="4">
    <source>
        <dbReference type="EMBL" id="QIE56887.1"/>
    </source>
</evidence>
<dbReference type="InterPro" id="IPR016208">
    <property type="entry name" value="Ald_Oxase/xanthine_DH-like"/>
</dbReference>
<dbReference type="InterPro" id="IPR046867">
    <property type="entry name" value="AldOxase/xan_DH_MoCoBD2"/>
</dbReference>
<dbReference type="InterPro" id="IPR000674">
    <property type="entry name" value="Ald_Oxase/Xan_DH_a/b"/>
</dbReference>
<dbReference type="SMART" id="SM01008">
    <property type="entry name" value="Ald_Xan_dh_C"/>
    <property type="match status" value="1"/>
</dbReference>
<evidence type="ECO:0000256" key="2">
    <source>
        <dbReference type="ARBA" id="ARBA00023002"/>
    </source>
</evidence>
<dbReference type="AlphaFoldDB" id="A0A7L5C237"/>
<name>A0A7L5C237_9RHOB</name>
<keyword evidence="1" id="KW-0500">Molybdenum</keyword>
<feature type="domain" description="Aldehyde oxidase/xanthine dehydrogenase a/b hammerhead" evidence="3">
    <location>
        <begin position="19"/>
        <end position="138"/>
    </location>
</feature>
<reference evidence="4 5" key="1">
    <citation type="submission" date="2020-02" db="EMBL/GenBank/DDBJ databases">
        <title>complete genome sequence of Rhodobacteraceae bacterium.</title>
        <authorList>
            <person name="Park J."/>
            <person name="Kim Y.-S."/>
            <person name="Kim K.-H."/>
        </authorList>
    </citation>
    <scope>NUCLEOTIDE SEQUENCE [LARGE SCALE GENOMIC DNA]</scope>
    <source>
        <strain evidence="4 5">RR4-56</strain>
    </source>
</reference>
<evidence type="ECO:0000256" key="1">
    <source>
        <dbReference type="ARBA" id="ARBA00022505"/>
    </source>
</evidence>
<proteinExistence type="predicted"/>
<organism evidence="4 5">
    <name type="scientific">Pikeienuella piscinae</name>
    <dbReference type="NCBI Taxonomy" id="2748098"/>
    <lineage>
        <taxon>Bacteria</taxon>
        <taxon>Pseudomonadati</taxon>
        <taxon>Pseudomonadota</taxon>
        <taxon>Alphaproteobacteria</taxon>
        <taxon>Rhodobacterales</taxon>
        <taxon>Paracoccaceae</taxon>
        <taxon>Pikeienuella</taxon>
    </lineage>
</organism>
<dbReference type="Proteomes" id="UP000503336">
    <property type="component" value="Chromosome"/>
</dbReference>
<dbReference type="Gene3D" id="3.30.365.10">
    <property type="entry name" value="Aldehyde oxidase/xanthine dehydrogenase, molybdopterin binding domain"/>
    <property type="match status" value="4"/>
</dbReference>
<dbReference type="PANTHER" id="PTHR11908">
    <property type="entry name" value="XANTHINE DEHYDROGENASE"/>
    <property type="match status" value="1"/>
</dbReference>
<evidence type="ECO:0000259" key="3">
    <source>
        <dbReference type="SMART" id="SM01008"/>
    </source>
</evidence>
<dbReference type="Pfam" id="PF02738">
    <property type="entry name" value="MoCoBD_1"/>
    <property type="match status" value="1"/>
</dbReference>
<gene>
    <name evidence="4" type="ORF">G5B40_16450</name>
</gene>
<dbReference type="InterPro" id="IPR037165">
    <property type="entry name" value="AldOxase/xan_DH_Mopterin-bd_sf"/>
</dbReference>
<dbReference type="GO" id="GO:0005506">
    <property type="term" value="F:iron ion binding"/>
    <property type="evidence" value="ECO:0007669"/>
    <property type="project" value="InterPro"/>
</dbReference>
<dbReference type="Gene3D" id="3.90.1170.50">
    <property type="entry name" value="Aldehyde oxidase/xanthine dehydrogenase, a/b hammerhead"/>
    <property type="match status" value="1"/>
</dbReference>
<dbReference type="SUPFAM" id="SSF54665">
    <property type="entry name" value="CO dehydrogenase molybdoprotein N-domain-like"/>
    <property type="match status" value="1"/>
</dbReference>
<dbReference type="Pfam" id="PF20256">
    <property type="entry name" value="MoCoBD_2"/>
    <property type="match status" value="1"/>
</dbReference>
<evidence type="ECO:0000313" key="5">
    <source>
        <dbReference type="Proteomes" id="UP000503336"/>
    </source>
</evidence>
<dbReference type="InterPro" id="IPR036856">
    <property type="entry name" value="Ald_Oxase/Xan_DH_a/b_sf"/>
</dbReference>